<dbReference type="Proteomes" id="UP000515570">
    <property type="component" value="Chromosome"/>
</dbReference>
<evidence type="ECO:0000313" key="2">
    <source>
        <dbReference type="Proteomes" id="UP000515570"/>
    </source>
</evidence>
<name>A0A7G5FEW8_9CORY</name>
<dbReference type="AlphaFoldDB" id="A0A7G5FEW8"/>
<protein>
    <submittedName>
        <fullName evidence="1">Uncharacterized protein</fullName>
    </submittedName>
</protein>
<proteinExistence type="predicted"/>
<accession>A0A7G5FEW8</accession>
<organism evidence="1 2">
    <name type="scientific">Corynebacterium hindlerae</name>
    <dbReference type="NCBI Taxonomy" id="699041"/>
    <lineage>
        <taxon>Bacteria</taxon>
        <taxon>Bacillati</taxon>
        <taxon>Actinomycetota</taxon>
        <taxon>Actinomycetes</taxon>
        <taxon>Mycobacteriales</taxon>
        <taxon>Corynebacteriaceae</taxon>
        <taxon>Corynebacterium</taxon>
    </lineage>
</organism>
<reference evidence="1 2" key="1">
    <citation type="submission" date="2020-07" db="EMBL/GenBank/DDBJ databases">
        <title>non toxigenic Corynebacterium sp. nov from a clinical source.</title>
        <authorList>
            <person name="Bernier A.-M."/>
            <person name="Bernard K."/>
        </authorList>
    </citation>
    <scope>NUCLEOTIDE SEQUENCE [LARGE SCALE GENOMIC DNA]</scope>
    <source>
        <strain evidence="2">NML 93-0612</strain>
    </source>
</reference>
<sequence length="125" mass="12953">MAAARNPSGLTPAHEQLHAELSNGAVPGGTVHVNGVASSLCTQGDGYGLRMVSVGPNTSCDFGLNVMGALASGLNSRYDNVKDALKPTVEVRSPVTDQMYTMKCSLDESSIITCSGGNNAVVYLY</sequence>
<dbReference type="EMBL" id="CP059833">
    <property type="protein sequence ID" value="QMV85159.1"/>
    <property type="molecule type" value="Genomic_DNA"/>
</dbReference>
<gene>
    <name evidence="1" type="ORF">HW450_12700</name>
</gene>
<keyword evidence="2" id="KW-1185">Reference proteome</keyword>
<evidence type="ECO:0000313" key="1">
    <source>
        <dbReference type="EMBL" id="QMV85159.1"/>
    </source>
</evidence>